<evidence type="ECO:0000313" key="5">
    <source>
        <dbReference type="Proteomes" id="UP000095390"/>
    </source>
</evidence>
<dbReference type="Gene3D" id="3.30.1180.10">
    <property type="match status" value="1"/>
</dbReference>
<dbReference type="OrthoDB" id="9781230at2"/>
<proteinExistence type="predicted"/>
<evidence type="ECO:0000313" key="4">
    <source>
        <dbReference type="EMBL" id="RGI92550.1"/>
    </source>
</evidence>
<dbReference type="InterPro" id="IPR050270">
    <property type="entry name" value="DegV_domain_contain"/>
</dbReference>
<dbReference type="PROSITE" id="PS51482">
    <property type="entry name" value="DEGV"/>
    <property type="match status" value="1"/>
</dbReference>
<protein>
    <submittedName>
        <fullName evidence="2">DegV domain-containing protein SPy_1493/M5005_Spy1226</fullName>
    </submittedName>
    <submittedName>
        <fullName evidence="4">DegV family protein</fullName>
    </submittedName>
</protein>
<dbReference type="RefSeq" id="WP_022170321.1">
    <property type="nucleotide sequence ID" value="NZ_BLYK01000050.1"/>
</dbReference>
<dbReference type="GO" id="GO:0008289">
    <property type="term" value="F:lipid binding"/>
    <property type="evidence" value="ECO:0007669"/>
    <property type="project" value="UniProtKB-KW"/>
</dbReference>
<evidence type="ECO:0000313" key="7">
    <source>
        <dbReference type="Proteomes" id="UP000262524"/>
    </source>
</evidence>
<reference evidence="4 7" key="2">
    <citation type="submission" date="2018-08" db="EMBL/GenBank/DDBJ databases">
        <title>A genome reference for cultivated species of the human gut microbiota.</title>
        <authorList>
            <person name="Zou Y."/>
            <person name="Xue W."/>
            <person name="Luo G."/>
        </authorList>
    </citation>
    <scope>NUCLEOTIDE SEQUENCE [LARGE SCALE GENOMIC DNA]</scope>
    <source>
        <strain evidence="4 7">TM10-1AC</strain>
    </source>
</reference>
<dbReference type="InterPro" id="IPR003797">
    <property type="entry name" value="DegV"/>
</dbReference>
<dbReference type="PANTHER" id="PTHR33434">
    <property type="entry name" value="DEGV DOMAIN-CONTAINING PROTEIN DR_1986-RELATED"/>
    <property type="match status" value="1"/>
</dbReference>
<dbReference type="Proteomes" id="UP000262524">
    <property type="component" value="Unassembled WGS sequence"/>
</dbReference>
<dbReference type="Gene3D" id="3.40.50.10170">
    <property type="match status" value="1"/>
</dbReference>
<dbReference type="SUPFAM" id="SSF82549">
    <property type="entry name" value="DAK1/DegV-like"/>
    <property type="match status" value="1"/>
</dbReference>
<evidence type="ECO:0000313" key="2">
    <source>
        <dbReference type="EMBL" id="CUN05829.1"/>
    </source>
</evidence>
<organism evidence="2 5">
    <name type="scientific">Anaerobutyricum hallii</name>
    <dbReference type="NCBI Taxonomy" id="39488"/>
    <lineage>
        <taxon>Bacteria</taxon>
        <taxon>Bacillati</taxon>
        <taxon>Bacillota</taxon>
        <taxon>Clostridia</taxon>
        <taxon>Lachnospirales</taxon>
        <taxon>Lachnospiraceae</taxon>
        <taxon>Anaerobutyricum</taxon>
    </lineage>
</organism>
<dbReference type="EMBL" id="QSOE01000002">
    <property type="protein sequence ID" value="RGI92550.1"/>
    <property type="molecule type" value="Genomic_DNA"/>
</dbReference>
<dbReference type="Proteomes" id="UP000095390">
    <property type="component" value="Unassembled WGS sequence"/>
</dbReference>
<name>A0A173TU47_9FIRM</name>
<evidence type="ECO:0000313" key="3">
    <source>
        <dbReference type="EMBL" id="CUO38589.1"/>
    </source>
</evidence>
<dbReference type="NCBIfam" id="TIGR00762">
    <property type="entry name" value="DegV"/>
    <property type="match status" value="1"/>
</dbReference>
<evidence type="ECO:0000256" key="1">
    <source>
        <dbReference type="ARBA" id="ARBA00023121"/>
    </source>
</evidence>
<dbReference type="AlphaFoldDB" id="A0A173TU47"/>
<accession>A0A173TU47</accession>
<dbReference type="Pfam" id="PF02645">
    <property type="entry name" value="DegV"/>
    <property type="match status" value="1"/>
</dbReference>
<keyword evidence="1" id="KW-0446">Lipid-binding</keyword>
<dbReference type="EMBL" id="CYYC01000023">
    <property type="protein sequence ID" value="CUN05829.1"/>
    <property type="molecule type" value="Genomic_DNA"/>
</dbReference>
<gene>
    <name evidence="4" type="ORF">DXD91_00750</name>
    <name evidence="3" type="ORF">ERS852450_01705</name>
    <name evidence="2" type="ORF">ERS852578_01917</name>
</gene>
<evidence type="ECO:0000313" key="6">
    <source>
        <dbReference type="Proteomes" id="UP000095679"/>
    </source>
</evidence>
<sequence>MSKIQIITDSASDISKEMEQKYNLDVISYSIVIGDKTYTSRVDFDNEGCYELMEASESLPMTSQITAFQFMELYYDYYQKGCTDLIFILINGKGSATYNNSLMAMDMLIEEHPECEGKIHIYSHDGGSYSAGYGQPAVMAAKMAQEGRSVEEINAYLEESIARRRIYFGIYNLKYAGKSGRIPSAAAFIGDKIGIKPIMKIWDHEITTAGKCRGEKKVVSKICDMAIADMEPGSEYQIEYGNDEKIKEEMAAKMTEKLGYGPTGYFQIGAEVAANAGPRIVGVAFDAKK</sequence>
<dbReference type="PANTHER" id="PTHR33434:SF2">
    <property type="entry name" value="FATTY ACID-BINDING PROTEIN TM_1468"/>
    <property type="match status" value="1"/>
</dbReference>
<dbReference type="InterPro" id="IPR043168">
    <property type="entry name" value="DegV_C"/>
</dbReference>
<reference evidence="5 6" key="1">
    <citation type="submission" date="2015-09" db="EMBL/GenBank/DDBJ databases">
        <authorList>
            <consortium name="Pathogen Informatics"/>
        </authorList>
    </citation>
    <scope>NUCLEOTIDE SEQUENCE [LARGE SCALE GENOMIC DNA]</scope>
    <source>
        <strain evidence="3 6">2789STDY5834835</strain>
        <strain evidence="2 5">2789STDY5834966</strain>
    </source>
</reference>
<dbReference type="EMBL" id="CYZL01000013">
    <property type="protein sequence ID" value="CUO38589.1"/>
    <property type="molecule type" value="Genomic_DNA"/>
</dbReference>
<dbReference type="Proteomes" id="UP000095679">
    <property type="component" value="Unassembled WGS sequence"/>
</dbReference>